<dbReference type="AlphaFoldDB" id="A0A1Q9F0S9"/>
<dbReference type="Proteomes" id="UP000186817">
    <property type="component" value="Unassembled WGS sequence"/>
</dbReference>
<dbReference type="OrthoDB" id="416957at2759"/>
<dbReference type="Pfam" id="PF01554">
    <property type="entry name" value="MatE"/>
    <property type="match status" value="1"/>
</dbReference>
<feature type="transmembrane region" description="Helical" evidence="6">
    <location>
        <begin position="299"/>
        <end position="318"/>
    </location>
</feature>
<keyword evidence="3 6" id="KW-0812">Transmembrane</keyword>
<dbReference type="PANTHER" id="PTHR42893:SF46">
    <property type="entry name" value="PROTEIN DETOXIFICATION 44, CHLOROPLASTIC"/>
    <property type="match status" value="1"/>
</dbReference>
<dbReference type="PANTHER" id="PTHR42893">
    <property type="entry name" value="PROTEIN DETOXIFICATION 44, CHLOROPLASTIC-RELATED"/>
    <property type="match status" value="1"/>
</dbReference>
<dbReference type="GO" id="GO:0015297">
    <property type="term" value="F:antiporter activity"/>
    <property type="evidence" value="ECO:0007669"/>
    <property type="project" value="InterPro"/>
</dbReference>
<evidence type="ECO:0000256" key="2">
    <source>
        <dbReference type="ARBA" id="ARBA00010199"/>
    </source>
</evidence>
<evidence type="ECO:0000313" key="8">
    <source>
        <dbReference type="Proteomes" id="UP000186817"/>
    </source>
</evidence>
<organism evidence="7 8">
    <name type="scientific">Symbiodinium microadriaticum</name>
    <name type="common">Dinoflagellate</name>
    <name type="synonym">Zooxanthella microadriatica</name>
    <dbReference type="NCBI Taxonomy" id="2951"/>
    <lineage>
        <taxon>Eukaryota</taxon>
        <taxon>Sar</taxon>
        <taxon>Alveolata</taxon>
        <taxon>Dinophyceae</taxon>
        <taxon>Suessiales</taxon>
        <taxon>Symbiodiniaceae</taxon>
        <taxon>Symbiodinium</taxon>
    </lineage>
</organism>
<evidence type="ECO:0000256" key="5">
    <source>
        <dbReference type="ARBA" id="ARBA00023136"/>
    </source>
</evidence>
<dbReference type="EMBL" id="LSRX01000030">
    <property type="protein sequence ID" value="OLQ13243.1"/>
    <property type="molecule type" value="Genomic_DNA"/>
</dbReference>
<evidence type="ECO:0000256" key="6">
    <source>
        <dbReference type="SAM" id="Phobius"/>
    </source>
</evidence>
<dbReference type="GO" id="GO:0016020">
    <property type="term" value="C:membrane"/>
    <property type="evidence" value="ECO:0007669"/>
    <property type="project" value="UniProtKB-SubCell"/>
</dbReference>
<evidence type="ECO:0000256" key="1">
    <source>
        <dbReference type="ARBA" id="ARBA00004141"/>
    </source>
</evidence>
<proteinExistence type="inferred from homology"/>
<dbReference type="NCBIfam" id="TIGR00797">
    <property type="entry name" value="matE"/>
    <property type="match status" value="1"/>
</dbReference>
<feature type="transmembrane region" description="Helical" evidence="6">
    <location>
        <begin position="490"/>
        <end position="508"/>
    </location>
</feature>
<evidence type="ECO:0000256" key="3">
    <source>
        <dbReference type="ARBA" id="ARBA00022692"/>
    </source>
</evidence>
<evidence type="ECO:0000256" key="4">
    <source>
        <dbReference type="ARBA" id="ARBA00022989"/>
    </source>
</evidence>
<accession>A0A1Q9F0S9</accession>
<dbReference type="SUPFAM" id="SSF53335">
    <property type="entry name" value="S-adenosyl-L-methionine-dependent methyltransferases"/>
    <property type="match status" value="1"/>
</dbReference>
<comment type="similarity">
    <text evidence="2">Belongs to the multi antimicrobial extrusion (MATE) (TC 2.A.66.1) family.</text>
</comment>
<keyword evidence="5 6" id="KW-0472">Membrane</keyword>
<comment type="subcellular location">
    <subcellularLocation>
        <location evidence="1">Membrane</location>
        <topology evidence="1">Multi-pass membrane protein</topology>
    </subcellularLocation>
</comment>
<comment type="caution">
    <text evidence="7">The sequence shown here is derived from an EMBL/GenBank/DDBJ whole genome shotgun (WGS) entry which is preliminary data.</text>
</comment>
<reference evidence="7 8" key="1">
    <citation type="submission" date="2016-02" db="EMBL/GenBank/DDBJ databases">
        <title>Genome analysis of coral dinoflagellate symbionts highlights evolutionary adaptations to a symbiotic lifestyle.</title>
        <authorList>
            <person name="Aranda M."/>
            <person name="Li Y."/>
            <person name="Liew Y.J."/>
            <person name="Baumgarten S."/>
            <person name="Simakov O."/>
            <person name="Wilson M."/>
            <person name="Piel J."/>
            <person name="Ashoor H."/>
            <person name="Bougouffa S."/>
            <person name="Bajic V.B."/>
            <person name="Ryu T."/>
            <person name="Ravasi T."/>
            <person name="Bayer T."/>
            <person name="Micklem G."/>
            <person name="Kim H."/>
            <person name="Bhak J."/>
            <person name="Lajeunesse T.C."/>
            <person name="Voolstra C.R."/>
        </authorList>
    </citation>
    <scope>NUCLEOTIDE SEQUENCE [LARGE SCALE GENOMIC DNA]</scope>
    <source>
        <strain evidence="7 8">CCMP2467</strain>
    </source>
</reference>
<keyword evidence="8" id="KW-1185">Reference proteome</keyword>
<feature type="transmembrane region" description="Helical" evidence="6">
    <location>
        <begin position="159"/>
        <end position="177"/>
    </location>
</feature>
<protein>
    <submittedName>
        <fullName evidence="7">MATE efflux family protein 2, chloroplastic</fullName>
    </submittedName>
</protein>
<dbReference type="InterPro" id="IPR044644">
    <property type="entry name" value="DinF-like"/>
</dbReference>
<dbReference type="Pfam" id="PF02353">
    <property type="entry name" value="CMAS"/>
    <property type="match status" value="1"/>
</dbReference>
<gene>
    <name evidence="7" type="primary">DTX44</name>
    <name evidence="7" type="ORF">AK812_SmicGene2700</name>
</gene>
<feature type="transmembrane region" description="Helical" evidence="6">
    <location>
        <begin position="456"/>
        <end position="478"/>
    </location>
</feature>
<keyword evidence="4 6" id="KW-1133">Transmembrane helix</keyword>
<dbReference type="GO" id="GO:0042910">
    <property type="term" value="F:xenobiotic transmembrane transporter activity"/>
    <property type="evidence" value="ECO:0007669"/>
    <property type="project" value="InterPro"/>
</dbReference>
<feature type="transmembrane region" description="Helical" evidence="6">
    <location>
        <begin position="189"/>
        <end position="213"/>
    </location>
</feature>
<dbReference type="Gene3D" id="3.40.50.150">
    <property type="entry name" value="Vaccinia Virus protein VP39"/>
    <property type="match status" value="1"/>
</dbReference>
<evidence type="ECO:0000313" key="7">
    <source>
        <dbReference type="EMBL" id="OLQ13243.1"/>
    </source>
</evidence>
<dbReference type="CDD" id="cd13136">
    <property type="entry name" value="MATE_DinF_like"/>
    <property type="match status" value="1"/>
</dbReference>
<name>A0A1Q9F0S9_SYMMI</name>
<feature type="transmembrane region" description="Helical" evidence="6">
    <location>
        <begin position="424"/>
        <end position="450"/>
    </location>
</feature>
<sequence>MACLPDASGQRAHPCAVWHLRALADQTPISGPGSAASAGLIGGIAVAVAHPLRPRAKHASTRKRAGRFPGPRPCCAQKATTAQGGEDAEKESSLAFLTDEKQLDAQIWTLALPAFIALCAEPLLSIIDTAFVGRLPDAALSLGGLGAATSVFDFVFRCYNFLCVVLVPLVAEAVIAKKRGEATEDPADIVGRVIGLAAALGFLTWALIAFGSQNVLELAGVSAGTSLGTVADGYLRIRATALPASLVNTVAVGAFRGHLDTSTPLLVVLVQTLSDVALDAVFVYGVAPLGIPAMGVDGAAWATALSIWIACICFAVLLSQRGYVAWKSALSWPTALQELQPLIIGSLSQLIRTLSLQAVLLEFTRTVVGLDATGLIAAAHQVGLRVWYFALFALDCIAVSAQGLVPVALATAGVAKARWVSSRLLLWGGVGGTLSGLLIASLASSIPALFTNDEVVAATATPLILTVAALQPIAGVVFTWDGLFQGLSDYAYLALAMAVAALATLGLLQLDFFSGSLQGVWEPRGEKYDAGEVSERQQLELAKQRVAEAGVDDKVSVIFCDYRDVVARFGAEYFSKAVSVEMIEAVGHEYLPVYFRALDQCLKPGGMVAIQAICVPDERYESYRKGSDFIREKIFPGSHLPCLAEIHRSCSQLSLRECAAPFSLGLSYAATLREWRRRFTVNESQIRQLVSSRSGEGFDDHFVRRWNYYFAYCETGFRLKHIDVWQLCFLKDVSLAERAEGYGRQCAVLDMCRLARRSRSASTYFFAGRSFAKVSMEWAQMRAPGGRCWERGIITSFCDFLSYPDTASRSGCDIFRYLLPLEDLFDVSQGNLCGVPGEARPKMEIKV</sequence>
<dbReference type="InterPro" id="IPR029063">
    <property type="entry name" value="SAM-dependent_MTases_sf"/>
</dbReference>
<dbReference type="InterPro" id="IPR002528">
    <property type="entry name" value="MATE_fam"/>
</dbReference>